<dbReference type="InterPro" id="IPR027417">
    <property type="entry name" value="P-loop_NTPase"/>
</dbReference>
<organism evidence="1 2">
    <name type="scientific">Stigmatella ashevillensis</name>
    <dbReference type="NCBI Taxonomy" id="2995309"/>
    <lineage>
        <taxon>Bacteria</taxon>
        <taxon>Pseudomonadati</taxon>
        <taxon>Myxococcota</taxon>
        <taxon>Myxococcia</taxon>
        <taxon>Myxococcales</taxon>
        <taxon>Cystobacterineae</taxon>
        <taxon>Archangiaceae</taxon>
        <taxon>Stigmatella</taxon>
    </lineage>
</organism>
<name>A0ABT5DJG2_9BACT</name>
<dbReference type="SUPFAM" id="SSF52540">
    <property type="entry name" value="P-loop containing nucleoside triphosphate hydrolases"/>
    <property type="match status" value="1"/>
</dbReference>
<dbReference type="InterPro" id="IPR009003">
    <property type="entry name" value="Peptidase_S1_PA"/>
</dbReference>
<dbReference type="RefSeq" id="WP_272144223.1">
    <property type="nucleotide sequence ID" value="NZ_JAQNDM010000002.1"/>
</dbReference>
<keyword evidence="2" id="KW-1185">Reference proteome</keyword>
<dbReference type="Proteomes" id="UP001221838">
    <property type="component" value="Unassembled WGS sequence"/>
</dbReference>
<proteinExistence type="predicted"/>
<dbReference type="Pfam" id="PF13365">
    <property type="entry name" value="Trypsin_2"/>
    <property type="match status" value="1"/>
</dbReference>
<protein>
    <submittedName>
        <fullName evidence="1">AAA-like domain-containing protein</fullName>
    </submittedName>
</protein>
<gene>
    <name evidence="1" type="ORF">POL68_35365</name>
</gene>
<accession>A0ABT5DJG2</accession>
<evidence type="ECO:0000313" key="1">
    <source>
        <dbReference type="EMBL" id="MDC0713800.1"/>
    </source>
</evidence>
<evidence type="ECO:0000313" key="2">
    <source>
        <dbReference type="Proteomes" id="UP001221838"/>
    </source>
</evidence>
<dbReference type="EMBL" id="JAQNDM010000002">
    <property type="protein sequence ID" value="MDC0713800.1"/>
    <property type="molecule type" value="Genomic_DNA"/>
</dbReference>
<dbReference type="Gene3D" id="2.40.10.120">
    <property type="match status" value="1"/>
</dbReference>
<comment type="caution">
    <text evidence="1">The sequence shown here is derived from an EMBL/GenBank/DDBJ whole genome shotgun (WGS) entry which is preliminary data.</text>
</comment>
<dbReference type="SUPFAM" id="SSF50494">
    <property type="entry name" value="Trypsin-like serine proteases"/>
    <property type="match status" value="1"/>
</dbReference>
<dbReference type="Pfam" id="PF14516">
    <property type="entry name" value="AAA_35"/>
    <property type="match status" value="1"/>
</dbReference>
<sequence>MANQQGAVPSVPGDDLASLRSACVKVTCEDGTVGTGYLIAPDKAVTCEHVVRRVKKDGHVSLSFFDGSIHAASVERVDASTDVALLKLGPNVPSVAPLRLVGDVERHQPFELVGFPQQMGGHHLLLSGRVHDPVGRDNRGASAIVLYSDMVAAGAGARMHGYSGSPVIVNGAVVGHLRRVLIDSDADRASAEMGLVFATPGREVLRFLLADAPPASAPGPAQPPGAAYQSRWYVSRPDCERRALAYLEGPGSPAVLYGPRLSGKSWLLKHLENAWQKKWPQGAVARINLLEFAELASLEDLTRQIAYTLVDELGGHESWFGTYENGKGRASPMIRLGAMVKRHALGGDQPTLLAIDATDAILGRPYASDFFGGLRAWMQKASTPPWDQLRLLMAISTTPSRMIDNPQQSPFNIAEPVALPPFSAEDIAQLSQRHGLQASPRELEGLHALTGGHPYLVRRVLFDATLAVGGTRALALEPESEVFAAHLDSLRHFVERESLAELLWAVLREPTTAVPPDQEDLLKKAWLVRRTAANRLEPTCTLHREYFTRVLSRVAPR</sequence>
<reference evidence="1 2" key="1">
    <citation type="submission" date="2022-11" db="EMBL/GenBank/DDBJ databases">
        <title>Minimal conservation of predation-associated metabolite biosynthetic gene clusters underscores biosynthetic potential of Myxococcota including descriptions for ten novel species: Archangium lansinium sp. nov., Myxococcus landrumus sp. nov., Nannocystis bai.</title>
        <authorList>
            <person name="Ahearne A."/>
            <person name="Stevens C."/>
            <person name="Dowd S."/>
        </authorList>
    </citation>
    <scope>NUCLEOTIDE SEQUENCE [LARGE SCALE GENOMIC DNA]</scope>
    <source>
        <strain evidence="1 2">NCWAL01</strain>
    </source>
</reference>